<sequence length="149" mass="17252">MAIFKSTQSPLDWPSSPISSNPFPHPFSPIAISPPISNYPFFPSPPQWQFPKHDHLCGWPKLAPFPTHFPPWQFPHSLPFPPIYPFFPSPPQWQFPKHDHLWGWPKLAPFPTHFPLGNFPTLSHFQFTHSFPPHTHNGNFQIKIARAHS</sequence>
<dbReference type="Gramene" id="EME25810">
    <property type="protein sequence ID" value="EME25810"/>
    <property type="gene ID" value="Gasu_65310"/>
</dbReference>
<dbReference type="AlphaFoldDB" id="M2WPV7"/>
<name>M2WPV7_GALSU</name>
<keyword evidence="2" id="KW-1185">Reference proteome</keyword>
<dbReference type="EMBL" id="KB454798">
    <property type="protein sequence ID" value="EME25810.1"/>
    <property type="molecule type" value="Genomic_DNA"/>
</dbReference>
<dbReference type="Proteomes" id="UP000030680">
    <property type="component" value="Unassembled WGS sequence"/>
</dbReference>
<dbReference type="GeneID" id="17084802"/>
<reference evidence="2" key="1">
    <citation type="journal article" date="2013" name="Science">
        <title>Gene transfer from bacteria and archaea facilitated evolution of an extremophilic eukaryote.</title>
        <authorList>
            <person name="Schonknecht G."/>
            <person name="Chen W.H."/>
            <person name="Ternes C.M."/>
            <person name="Barbier G.G."/>
            <person name="Shrestha R.P."/>
            <person name="Stanke M."/>
            <person name="Brautigam A."/>
            <person name="Baker B.J."/>
            <person name="Banfield J.F."/>
            <person name="Garavito R.M."/>
            <person name="Carr K."/>
            <person name="Wilkerson C."/>
            <person name="Rensing S.A."/>
            <person name="Gagneul D."/>
            <person name="Dickenson N.E."/>
            <person name="Oesterhelt C."/>
            <person name="Lercher M.J."/>
            <person name="Weber A.P."/>
        </authorList>
    </citation>
    <scope>NUCLEOTIDE SEQUENCE [LARGE SCALE GENOMIC DNA]</scope>
    <source>
        <strain evidence="2">074W</strain>
    </source>
</reference>
<gene>
    <name evidence="1" type="ORF">Gasu_65310</name>
</gene>
<accession>M2WPV7</accession>
<dbReference type="RefSeq" id="XP_005702330.1">
    <property type="nucleotide sequence ID" value="XM_005702273.1"/>
</dbReference>
<organism evidence="1 2">
    <name type="scientific">Galdieria sulphuraria</name>
    <name type="common">Red alga</name>
    <dbReference type="NCBI Taxonomy" id="130081"/>
    <lineage>
        <taxon>Eukaryota</taxon>
        <taxon>Rhodophyta</taxon>
        <taxon>Bangiophyceae</taxon>
        <taxon>Galdieriales</taxon>
        <taxon>Galdieriaceae</taxon>
        <taxon>Galdieria</taxon>
    </lineage>
</organism>
<dbReference type="KEGG" id="gsl:Gasu_65310"/>
<evidence type="ECO:0000313" key="1">
    <source>
        <dbReference type="EMBL" id="EME25810.1"/>
    </source>
</evidence>
<proteinExistence type="predicted"/>
<evidence type="ECO:0000313" key="2">
    <source>
        <dbReference type="Proteomes" id="UP000030680"/>
    </source>
</evidence>
<protein>
    <submittedName>
        <fullName evidence="1">Uncharacterized protein</fullName>
    </submittedName>
</protein>